<keyword evidence="3" id="KW-1185">Reference proteome</keyword>
<dbReference type="Proteomes" id="UP000799423">
    <property type="component" value="Unassembled WGS sequence"/>
</dbReference>
<evidence type="ECO:0000313" key="2">
    <source>
        <dbReference type="EMBL" id="KAF2844018.1"/>
    </source>
</evidence>
<protein>
    <submittedName>
        <fullName evidence="2">Uncharacterized protein</fullName>
    </submittedName>
</protein>
<feature type="chain" id="PRO_5025687020" evidence="1">
    <location>
        <begin position="23"/>
        <end position="159"/>
    </location>
</feature>
<accession>A0A6A7AP07</accession>
<organism evidence="2 3">
    <name type="scientific">Plenodomus tracheiphilus IPT5</name>
    <dbReference type="NCBI Taxonomy" id="1408161"/>
    <lineage>
        <taxon>Eukaryota</taxon>
        <taxon>Fungi</taxon>
        <taxon>Dikarya</taxon>
        <taxon>Ascomycota</taxon>
        <taxon>Pezizomycotina</taxon>
        <taxon>Dothideomycetes</taxon>
        <taxon>Pleosporomycetidae</taxon>
        <taxon>Pleosporales</taxon>
        <taxon>Pleosporineae</taxon>
        <taxon>Leptosphaeriaceae</taxon>
        <taxon>Plenodomus</taxon>
    </lineage>
</organism>
<dbReference type="EMBL" id="MU006436">
    <property type="protein sequence ID" value="KAF2844018.1"/>
    <property type="molecule type" value="Genomic_DNA"/>
</dbReference>
<evidence type="ECO:0000256" key="1">
    <source>
        <dbReference type="SAM" id="SignalP"/>
    </source>
</evidence>
<feature type="signal peptide" evidence="1">
    <location>
        <begin position="1"/>
        <end position="22"/>
    </location>
</feature>
<sequence length="159" mass="16635">MQFTFSTFTVLSLLGITHATTAAPSLDVSVQSSTDGVEINVQIEVGSLTDVGHVNLTALNATLQSFQWSKSLSPTAVTAHTLCATDRPPTVSNGTSRLLTAATQGIFLNSTVIPSATGSFRTPSQVVLEPFSRGSSSKLSVETVFTSLAVGFCHIFLAL</sequence>
<evidence type="ECO:0000313" key="3">
    <source>
        <dbReference type="Proteomes" id="UP000799423"/>
    </source>
</evidence>
<proteinExistence type="predicted"/>
<gene>
    <name evidence="2" type="ORF">T440DRAFT_523818</name>
</gene>
<dbReference type="AlphaFoldDB" id="A0A6A7AP07"/>
<name>A0A6A7AP07_9PLEO</name>
<reference evidence="2" key="1">
    <citation type="submission" date="2020-01" db="EMBL/GenBank/DDBJ databases">
        <authorList>
            <consortium name="DOE Joint Genome Institute"/>
            <person name="Haridas S."/>
            <person name="Albert R."/>
            <person name="Binder M."/>
            <person name="Bloem J."/>
            <person name="Labutti K."/>
            <person name="Salamov A."/>
            <person name="Andreopoulos B."/>
            <person name="Baker S.E."/>
            <person name="Barry K."/>
            <person name="Bills G."/>
            <person name="Bluhm B.H."/>
            <person name="Cannon C."/>
            <person name="Castanera R."/>
            <person name="Culley D.E."/>
            <person name="Daum C."/>
            <person name="Ezra D."/>
            <person name="Gonzalez J.B."/>
            <person name="Henrissat B."/>
            <person name="Kuo A."/>
            <person name="Liang C."/>
            <person name="Lipzen A."/>
            <person name="Lutzoni F."/>
            <person name="Magnuson J."/>
            <person name="Mondo S."/>
            <person name="Nolan M."/>
            <person name="Ohm R."/>
            <person name="Pangilinan J."/>
            <person name="Park H.-J."/>
            <person name="Ramirez L."/>
            <person name="Alfaro M."/>
            <person name="Sun H."/>
            <person name="Tritt A."/>
            <person name="Yoshinaga Y."/>
            <person name="Zwiers L.-H."/>
            <person name="Turgeon B.G."/>
            <person name="Goodwin S.B."/>
            <person name="Spatafora J.W."/>
            <person name="Crous P.W."/>
            <person name="Grigoriev I.V."/>
        </authorList>
    </citation>
    <scope>NUCLEOTIDE SEQUENCE</scope>
    <source>
        <strain evidence="2">IPT5</strain>
    </source>
</reference>
<keyword evidence="1" id="KW-0732">Signal</keyword>